<feature type="non-terminal residue" evidence="1">
    <location>
        <position position="1"/>
    </location>
</feature>
<evidence type="ECO:0008006" key="3">
    <source>
        <dbReference type="Google" id="ProtNLM"/>
    </source>
</evidence>
<dbReference type="Proteomes" id="UP000708208">
    <property type="component" value="Unassembled WGS sequence"/>
</dbReference>
<sequence length="112" mass="12673">RGNAKEAWCFLHLSEPFIFDEYVSAISLAPVGSKPKGGNCSVFGWGRTEPENEWTGKSEYSDVLRVTTAEYHPAYCYFEEPTVLCIKEGPCGVTFTFYIYSVLHLFKLFLLA</sequence>
<evidence type="ECO:0000313" key="2">
    <source>
        <dbReference type="Proteomes" id="UP000708208"/>
    </source>
</evidence>
<name>A0A8J2M2S4_9HEXA</name>
<gene>
    <name evidence="1" type="ORF">AFUS01_LOCUS41848</name>
</gene>
<proteinExistence type="predicted"/>
<dbReference type="EMBL" id="CAJVCH010563740">
    <property type="protein sequence ID" value="CAG7832145.1"/>
    <property type="molecule type" value="Genomic_DNA"/>
</dbReference>
<accession>A0A8J2M2S4</accession>
<comment type="caution">
    <text evidence="1">The sequence shown here is derived from an EMBL/GenBank/DDBJ whole genome shotgun (WGS) entry which is preliminary data.</text>
</comment>
<reference evidence="1" key="1">
    <citation type="submission" date="2021-06" db="EMBL/GenBank/DDBJ databases">
        <authorList>
            <person name="Hodson N. C."/>
            <person name="Mongue J. A."/>
            <person name="Jaron S. K."/>
        </authorList>
    </citation>
    <scope>NUCLEOTIDE SEQUENCE</scope>
</reference>
<protein>
    <recommendedName>
        <fullName evidence="3">Peptidase S1 domain-containing protein</fullName>
    </recommendedName>
</protein>
<dbReference type="OrthoDB" id="6380398at2759"/>
<keyword evidence="2" id="KW-1185">Reference proteome</keyword>
<dbReference type="AlphaFoldDB" id="A0A8J2M2S4"/>
<evidence type="ECO:0000313" key="1">
    <source>
        <dbReference type="EMBL" id="CAG7832145.1"/>
    </source>
</evidence>
<organism evidence="1 2">
    <name type="scientific">Allacma fusca</name>
    <dbReference type="NCBI Taxonomy" id="39272"/>
    <lineage>
        <taxon>Eukaryota</taxon>
        <taxon>Metazoa</taxon>
        <taxon>Ecdysozoa</taxon>
        <taxon>Arthropoda</taxon>
        <taxon>Hexapoda</taxon>
        <taxon>Collembola</taxon>
        <taxon>Symphypleona</taxon>
        <taxon>Sminthuridae</taxon>
        <taxon>Allacma</taxon>
    </lineage>
</organism>